<name>A0A6M3XZJ2_9ZZZZ</name>
<organism evidence="1">
    <name type="scientific">viral metagenome</name>
    <dbReference type="NCBI Taxonomy" id="1070528"/>
    <lineage>
        <taxon>unclassified sequences</taxon>
        <taxon>metagenomes</taxon>
        <taxon>organismal metagenomes</taxon>
    </lineage>
</organism>
<sequence>MRISEKNNVCLAFECKCEQGDSWCRFIKRKDRTLEIDKVACCCPIELTPVNVKTLKNWLFKRK</sequence>
<gene>
    <name evidence="1" type="ORF">TM448B03012_0008</name>
</gene>
<proteinExistence type="predicted"/>
<dbReference type="AlphaFoldDB" id="A0A6M3XZJ2"/>
<reference evidence="1" key="1">
    <citation type="submission" date="2020-03" db="EMBL/GenBank/DDBJ databases">
        <title>The deep terrestrial virosphere.</title>
        <authorList>
            <person name="Holmfeldt K."/>
            <person name="Nilsson E."/>
            <person name="Simone D."/>
            <person name="Lopez-Fernandez M."/>
            <person name="Wu X."/>
            <person name="de Brujin I."/>
            <person name="Lundin D."/>
            <person name="Andersson A."/>
            <person name="Bertilsson S."/>
            <person name="Dopson M."/>
        </authorList>
    </citation>
    <scope>NUCLEOTIDE SEQUENCE</scope>
    <source>
        <strain evidence="1">TM448B03012</strain>
    </source>
</reference>
<dbReference type="EMBL" id="MT144984">
    <property type="protein sequence ID" value="QJI02224.1"/>
    <property type="molecule type" value="Genomic_DNA"/>
</dbReference>
<accession>A0A6M3XZJ2</accession>
<protein>
    <submittedName>
        <fullName evidence="1">Uncharacterized protein</fullName>
    </submittedName>
</protein>
<evidence type="ECO:0000313" key="1">
    <source>
        <dbReference type="EMBL" id="QJI02224.1"/>
    </source>
</evidence>